<name>A0A2H0RAI7_UNCKA</name>
<sequence>MFVKAQTNHSSFQKIIFALFFSVILIFPNPASALNIGTGEGGLLKGAADTAGYDKNTKETAFASTLGLVIRIALSFSGVIFLILMVYAGFLWMTARGEEAQVDKAQKLIRSAVIGLIITVGAYSITNFIVPKIVEKTVGSSTADLLE</sequence>
<evidence type="ECO:0000256" key="1">
    <source>
        <dbReference type="SAM" id="Phobius"/>
    </source>
</evidence>
<proteinExistence type="predicted"/>
<evidence type="ECO:0000313" key="3">
    <source>
        <dbReference type="Proteomes" id="UP000230214"/>
    </source>
</evidence>
<dbReference type="Proteomes" id="UP000230214">
    <property type="component" value="Unassembled WGS sequence"/>
</dbReference>
<dbReference type="AlphaFoldDB" id="A0A2H0RAI7"/>
<organism evidence="2 3">
    <name type="scientific">candidate division WWE3 bacterium CG10_big_fil_rev_8_21_14_0_10_32_10</name>
    <dbReference type="NCBI Taxonomy" id="1975090"/>
    <lineage>
        <taxon>Bacteria</taxon>
        <taxon>Katanobacteria</taxon>
    </lineage>
</organism>
<reference evidence="2 3" key="1">
    <citation type="submission" date="2017-09" db="EMBL/GenBank/DDBJ databases">
        <title>Depth-based differentiation of microbial function through sediment-hosted aquifers and enrichment of novel symbionts in the deep terrestrial subsurface.</title>
        <authorList>
            <person name="Probst A.J."/>
            <person name="Ladd B."/>
            <person name="Jarett J.K."/>
            <person name="Geller-Mcgrath D.E."/>
            <person name="Sieber C.M."/>
            <person name="Emerson J.B."/>
            <person name="Anantharaman K."/>
            <person name="Thomas B.C."/>
            <person name="Malmstrom R."/>
            <person name="Stieglmeier M."/>
            <person name="Klingl A."/>
            <person name="Woyke T."/>
            <person name="Ryan C.M."/>
            <person name="Banfield J.F."/>
        </authorList>
    </citation>
    <scope>NUCLEOTIDE SEQUENCE [LARGE SCALE GENOMIC DNA]</scope>
    <source>
        <strain evidence="2">CG10_big_fil_rev_8_21_14_0_10_32_10</strain>
    </source>
</reference>
<feature type="transmembrane region" description="Helical" evidence="1">
    <location>
        <begin position="112"/>
        <end position="130"/>
    </location>
</feature>
<feature type="transmembrane region" description="Helical" evidence="1">
    <location>
        <begin position="68"/>
        <end position="92"/>
    </location>
</feature>
<keyword evidence="1" id="KW-0812">Transmembrane</keyword>
<accession>A0A2H0RAI7</accession>
<keyword evidence="1" id="KW-1133">Transmembrane helix</keyword>
<comment type="caution">
    <text evidence="2">The sequence shown here is derived from an EMBL/GenBank/DDBJ whole genome shotgun (WGS) entry which is preliminary data.</text>
</comment>
<evidence type="ECO:0000313" key="2">
    <source>
        <dbReference type="EMBL" id="PIR43054.1"/>
    </source>
</evidence>
<keyword evidence="1" id="KW-0472">Membrane</keyword>
<protein>
    <submittedName>
        <fullName evidence="2">Uncharacterized protein</fullName>
    </submittedName>
</protein>
<dbReference type="EMBL" id="PCXU01000040">
    <property type="protein sequence ID" value="PIR43054.1"/>
    <property type="molecule type" value="Genomic_DNA"/>
</dbReference>
<gene>
    <name evidence="2" type="ORF">COV24_04725</name>
</gene>